<keyword evidence="2" id="KW-1185">Reference proteome</keyword>
<reference evidence="2" key="1">
    <citation type="submission" date="2023-01" db="EMBL/GenBank/DDBJ databases">
        <title>Key to firefly adult light organ development and bioluminescence: homeobox transcription factors regulate luciferase expression and transportation to peroxisome.</title>
        <authorList>
            <person name="Fu X."/>
        </authorList>
    </citation>
    <scope>NUCLEOTIDE SEQUENCE [LARGE SCALE GENOMIC DNA]</scope>
</reference>
<name>A0AAN7ST39_9COLE</name>
<dbReference type="AlphaFoldDB" id="A0AAN7ST39"/>
<organism evidence="1 2">
    <name type="scientific">Aquatica leii</name>
    <dbReference type="NCBI Taxonomy" id="1421715"/>
    <lineage>
        <taxon>Eukaryota</taxon>
        <taxon>Metazoa</taxon>
        <taxon>Ecdysozoa</taxon>
        <taxon>Arthropoda</taxon>
        <taxon>Hexapoda</taxon>
        <taxon>Insecta</taxon>
        <taxon>Pterygota</taxon>
        <taxon>Neoptera</taxon>
        <taxon>Endopterygota</taxon>
        <taxon>Coleoptera</taxon>
        <taxon>Polyphaga</taxon>
        <taxon>Elateriformia</taxon>
        <taxon>Elateroidea</taxon>
        <taxon>Lampyridae</taxon>
        <taxon>Luciolinae</taxon>
        <taxon>Aquatica</taxon>
    </lineage>
</organism>
<sequence>MTRNQDGHKLQRTLRKRIMRLATWNIQGLRTKQAKVLKEPKEKNIDICVLTKTKKKGKGNEKIGEYIHFYSGVSFIRNTKTISRVGRNHAGDRKKMEKS</sequence>
<dbReference type="InterPro" id="IPR036691">
    <property type="entry name" value="Endo/exonu/phosph_ase_sf"/>
</dbReference>
<proteinExistence type="predicted"/>
<accession>A0AAN7ST39</accession>
<comment type="caution">
    <text evidence="1">The sequence shown here is derived from an EMBL/GenBank/DDBJ whole genome shotgun (WGS) entry which is preliminary data.</text>
</comment>
<dbReference type="Proteomes" id="UP001353858">
    <property type="component" value="Unassembled WGS sequence"/>
</dbReference>
<dbReference type="SUPFAM" id="SSF56219">
    <property type="entry name" value="DNase I-like"/>
    <property type="match status" value="1"/>
</dbReference>
<dbReference type="EMBL" id="JARPUR010000001">
    <property type="protein sequence ID" value="KAK4887595.1"/>
    <property type="molecule type" value="Genomic_DNA"/>
</dbReference>
<evidence type="ECO:0000313" key="1">
    <source>
        <dbReference type="EMBL" id="KAK4887595.1"/>
    </source>
</evidence>
<dbReference type="Gene3D" id="3.60.10.10">
    <property type="entry name" value="Endonuclease/exonuclease/phosphatase"/>
    <property type="match status" value="1"/>
</dbReference>
<evidence type="ECO:0000313" key="2">
    <source>
        <dbReference type="Proteomes" id="UP001353858"/>
    </source>
</evidence>
<gene>
    <name evidence="1" type="ORF">RN001_003866</name>
</gene>
<protein>
    <submittedName>
        <fullName evidence="1">Uncharacterized protein</fullName>
    </submittedName>
</protein>